<sequence length="89" mass="9971">MNESTDSAIRNRICPDHRPPLRCAMVPLALRNAVFEMRIREGLREWGELMLRSTFGVSLAPATAEHNRIRSAGLGRFASTVPTDTANHR</sequence>
<evidence type="ECO:0000313" key="1">
    <source>
        <dbReference type="Proteomes" id="UP000036681"/>
    </source>
</evidence>
<dbReference type="AlphaFoldDB" id="A0A0M3HSK5"/>
<proteinExistence type="predicted"/>
<evidence type="ECO:0000313" key="2">
    <source>
        <dbReference type="WBParaSite" id="ALUE_0000546101-mRNA-1"/>
    </source>
</evidence>
<protein>
    <submittedName>
        <fullName evidence="2">LysR family transcriptional regulator</fullName>
    </submittedName>
</protein>
<organism evidence="1 2">
    <name type="scientific">Ascaris lumbricoides</name>
    <name type="common">Giant roundworm</name>
    <dbReference type="NCBI Taxonomy" id="6252"/>
    <lineage>
        <taxon>Eukaryota</taxon>
        <taxon>Metazoa</taxon>
        <taxon>Ecdysozoa</taxon>
        <taxon>Nematoda</taxon>
        <taxon>Chromadorea</taxon>
        <taxon>Rhabditida</taxon>
        <taxon>Spirurina</taxon>
        <taxon>Ascaridomorpha</taxon>
        <taxon>Ascaridoidea</taxon>
        <taxon>Ascarididae</taxon>
        <taxon>Ascaris</taxon>
    </lineage>
</organism>
<keyword evidence="1" id="KW-1185">Reference proteome</keyword>
<accession>A0A0M3HSK5</accession>
<dbReference type="WBParaSite" id="ALUE_0000546101-mRNA-1">
    <property type="protein sequence ID" value="ALUE_0000546101-mRNA-1"/>
    <property type="gene ID" value="ALUE_0000546101"/>
</dbReference>
<reference evidence="2" key="1">
    <citation type="submission" date="2017-02" db="UniProtKB">
        <authorList>
            <consortium name="WormBaseParasite"/>
        </authorList>
    </citation>
    <scope>IDENTIFICATION</scope>
</reference>
<dbReference type="Proteomes" id="UP000036681">
    <property type="component" value="Unplaced"/>
</dbReference>
<name>A0A0M3HSK5_ASCLU</name>